<organism evidence="2 3">
    <name type="scientific">Pedosphaera parvula (strain Ellin514)</name>
    <dbReference type="NCBI Taxonomy" id="320771"/>
    <lineage>
        <taxon>Bacteria</taxon>
        <taxon>Pseudomonadati</taxon>
        <taxon>Verrucomicrobiota</taxon>
        <taxon>Pedosphaerae</taxon>
        <taxon>Pedosphaerales</taxon>
        <taxon>Pedosphaeraceae</taxon>
        <taxon>Pedosphaera</taxon>
    </lineage>
</organism>
<evidence type="ECO:0000313" key="2">
    <source>
        <dbReference type="EMBL" id="EEF59921.1"/>
    </source>
</evidence>
<evidence type="ECO:0000313" key="3">
    <source>
        <dbReference type="Proteomes" id="UP000003688"/>
    </source>
</evidence>
<reference evidence="2 3" key="1">
    <citation type="journal article" date="2011" name="J. Bacteriol.">
        <title>Genome sequence of 'Pedosphaera parvula' Ellin514, an aerobic Verrucomicrobial isolate from pasture soil.</title>
        <authorList>
            <person name="Kant R."/>
            <person name="van Passel M.W."/>
            <person name="Sangwan P."/>
            <person name="Palva A."/>
            <person name="Lucas S."/>
            <person name="Copeland A."/>
            <person name="Lapidus A."/>
            <person name="Glavina Del Rio T."/>
            <person name="Dalin E."/>
            <person name="Tice H."/>
            <person name="Bruce D."/>
            <person name="Goodwin L."/>
            <person name="Pitluck S."/>
            <person name="Chertkov O."/>
            <person name="Larimer F.W."/>
            <person name="Land M.L."/>
            <person name="Hauser L."/>
            <person name="Brettin T.S."/>
            <person name="Detter J.C."/>
            <person name="Han S."/>
            <person name="de Vos W.M."/>
            <person name="Janssen P.H."/>
            <person name="Smidt H."/>
        </authorList>
    </citation>
    <scope>NUCLEOTIDE SEQUENCE [LARGE SCALE GENOMIC DNA]</scope>
    <source>
        <strain evidence="2 3">Ellin514</strain>
    </source>
</reference>
<keyword evidence="3" id="KW-1185">Reference proteome</keyword>
<dbReference type="EMBL" id="ABOX02000022">
    <property type="protein sequence ID" value="EEF59921.1"/>
    <property type="molecule type" value="Genomic_DNA"/>
</dbReference>
<protein>
    <submittedName>
        <fullName evidence="2">Pyridoxamine 5'-phosphate oxidase-related FMN-binding</fullName>
    </submittedName>
</protein>
<accession>B9XJP5</accession>
<dbReference type="OrthoDB" id="115989at2"/>
<dbReference type="PANTHER" id="PTHR39336">
    <property type="entry name" value="PYRIDOXAMINE PHOSPHATE OXIDASE FAMILY PROTEIN (AFU_ORTHOLOGUE AFUA_6G11440)"/>
    <property type="match status" value="1"/>
</dbReference>
<dbReference type="Gene3D" id="2.30.110.10">
    <property type="entry name" value="Electron Transport, Fmn-binding Protein, Chain A"/>
    <property type="match status" value="1"/>
</dbReference>
<dbReference type="Pfam" id="PF01243">
    <property type="entry name" value="PNPOx_N"/>
    <property type="match status" value="1"/>
</dbReference>
<dbReference type="InterPro" id="IPR012349">
    <property type="entry name" value="Split_barrel_FMN-bd"/>
</dbReference>
<evidence type="ECO:0000259" key="1">
    <source>
        <dbReference type="Pfam" id="PF01243"/>
    </source>
</evidence>
<dbReference type="RefSeq" id="WP_007416038.1">
    <property type="nucleotide sequence ID" value="NZ_ABOX02000022.1"/>
</dbReference>
<feature type="domain" description="Pyridoxamine 5'-phosphate oxidase N-terminal" evidence="1">
    <location>
        <begin position="14"/>
        <end position="131"/>
    </location>
</feature>
<dbReference type="PANTHER" id="PTHR39336:SF1">
    <property type="entry name" value="PYRIDOXAMINE PHOSPHATE OXIDASE FAMILY PROTEIN (AFU_ORTHOLOGUE AFUA_6G11440)"/>
    <property type="match status" value="1"/>
</dbReference>
<comment type="caution">
    <text evidence="2">The sequence shown here is derived from an EMBL/GenBank/DDBJ whole genome shotgun (WGS) entry which is preliminary data.</text>
</comment>
<name>B9XJP5_PEDPL</name>
<dbReference type="STRING" id="320771.Cflav_PD2725"/>
<sequence>MAKFFSELDADLIRFISEQKVFFTASAPAEGRINLSPKGMDTFRCLDSRTVCYLDLTGSGNETSAHLNERDRMTIMFCSFSTQPLILRLYGRGEVIRPRDSRWQDYVRYFTEIPGQRQIFVLRIESVQTSCGYAVPVMEFKEERPALKKWAENKGPEGIQKYWQEKNIRSIDGLPTHLLENQG</sequence>
<gene>
    <name evidence="2" type="ORF">Cflav_PD2725</name>
</gene>
<dbReference type="Proteomes" id="UP000003688">
    <property type="component" value="Unassembled WGS sequence"/>
</dbReference>
<proteinExistence type="predicted"/>
<dbReference type="SUPFAM" id="SSF50475">
    <property type="entry name" value="FMN-binding split barrel"/>
    <property type="match status" value="1"/>
</dbReference>
<dbReference type="InterPro" id="IPR011576">
    <property type="entry name" value="Pyridox_Oxase_N"/>
</dbReference>
<dbReference type="AlphaFoldDB" id="B9XJP5"/>